<evidence type="ECO:0000313" key="12">
    <source>
        <dbReference type="Proteomes" id="UP001386955"/>
    </source>
</evidence>
<feature type="domain" description="RING-type" evidence="10">
    <location>
        <begin position="332"/>
        <end position="374"/>
    </location>
</feature>
<evidence type="ECO:0000313" key="11">
    <source>
        <dbReference type="EMBL" id="KAK7386430.1"/>
    </source>
</evidence>
<organism evidence="11 12">
    <name type="scientific">Psophocarpus tetragonolobus</name>
    <name type="common">Winged bean</name>
    <name type="synonym">Dolichos tetragonolobus</name>
    <dbReference type="NCBI Taxonomy" id="3891"/>
    <lineage>
        <taxon>Eukaryota</taxon>
        <taxon>Viridiplantae</taxon>
        <taxon>Streptophyta</taxon>
        <taxon>Embryophyta</taxon>
        <taxon>Tracheophyta</taxon>
        <taxon>Spermatophyta</taxon>
        <taxon>Magnoliopsida</taxon>
        <taxon>eudicotyledons</taxon>
        <taxon>Gunneridae</taxon>
        <taxon>Pentapetalae</taxon>
        <taxon>rosids</taxon>
        <taxon>fabids</taxon>
        <taxon>Fabales</taxon>
        <taxon>Fabaceae</taxon>
        <taxon>Papilionoideae</taxon>
        <taxon>50 kb inversion clade</taxon>
        <taxon>NPAAA clade</taxon>
        <taxon>indigoferoid/millettioid clade</taxon>
        <taxon>Phaseoleae</taxon>
        <taxon>Psophocarpus</taxon>
    </lineage>
</organism>
<dbReference type="GO" id="GO:0061630">
    <property type="term" value="F:ubiquitin protein ligase activity"/>
    <property type="evidence" value="ECO:0007669"/>
    <property type="project" value="UniProtKB-EC"/>
</dbReference>
<keyword evidence="4" id="KW-0479">Metal-binding</keyword>
<keyword evidence="7" id="KW-0862">Zinc</keyword>
<keyword evidence="12" id="KW-1185">Reference proteome</keyword>
<dbReference type="Gene3D" id="3.30.40.10">
    <property type="entry name" value="Zinc/RING finger domain, C3HC4 (zinc finger)"/>
    <property type="match status" value="1"/>
</dbReference>
<sequence length="402" mass="43992">MNPQGSASGPCNNYLQAEEQPRLTTESLQRLPESPNAPSGPNVSYSNFNGMDLSLNLGLLTSATVNPITNIASGVLVHQDNNLVHLRAKRNSPENDSGEYQVGSESSNMGEQGGRVKRHATESDESTDNNIENLSAPAPVMPQMYQFFSETPGSEPIRHDNDADFVLAQRSPLSEPVQTLSGYGDINDRVQNARAILYQSLREQARPSSLRPLQGSQGINYFGAANSSRTHNYHNQVQISRSGIPPYISYEPSLPIPQIPSGEARRTFPDDVHYILQILRRGRPLIFLMRNSNPSVAPPPIRGLSVETIMEQMESETFACDDKEDPEEGEKCPICLEEFGDGDEIGKLHLCAHKFHADCIKQWLEESNVCPVCKRKALNTNNVQNEAGPGAGAGAGPSEVNT</sequence>
<dbReference type="Proteomes" id="UP001386955">
    <property type="component" value="Unassembled WGS sequence"/>
</dbReference>
<evidence type="ECO:0000259" key="10">
    <source>
        <dbReference type="PROSITE" id="PS50089"/>
    </source>
</evidence>
<dbReference type="CDD" id="cd16469">
    <property type="entry name" value="RING-H2_RNF24-like"/>
    <property type="match status" value="1"/>
</dbReference>
<comment type="caution">
    <text evidence="11">The sequence shown here is derived from an EMBL/GenBank/DDBJ whole genome shotgun (WGS) entry which is preliminary data.</text>
</comment>
<feature type="compositionally biased region" description="Polar residues" evidence="9">
    <location>
        <begin position="1"/>
        <end position="15"/>
    </location>
</feature>
<dbReference type="EC" id="2.3.2.27" evidence="2"/>
<protein>
    <recommendedName>
        <fullName evidence="2">RING-type E3 ubiquitin transferase</fullName>
        <ecNumber evidence="2">2.3.2.27</ecNumber>
    </recommendedName>
</protein>
<dbReference type="PROSITE" id="PS50089">
    <property type="entry name" value="ZF_RING_2"/>
    <property type="match status" value="1"/>
</dbReference>
<dbReference type="EMBL" id="JAYMYS010000007">
    <property type="protein sequence ID" value="KAK7386430.1"/>
    <property type="molecule type" value="Genomic_DNA"/>
</dbReference>
<keyword evidence="3" id="KW-0808">Transferase</keyword>
<dbReference type="InterPro" id="IPR013083">
    <property type="entry name" value="Znf_RING/FYVE/PHD"/>
</dbReference>
<evidence type="ECO:0000256" key="9">
    <source>
        <dbReference type="SAM" id="MobiDB-lite"/>
    </source>
</evidence>
<feature type="region of interest" description="Disordered" evidence="9">
    <location>
        <begin position="383"/>
        <end position="402"/>
    </location>
</feature>
<dbReference type="PANTHER" id="PTHR22937">
    <property type="entry name" value="E3 UBIQUITIN-PROTEIN LIGASE RNF165"/>
    <property type="match status" value="1"/>
</dbReference>
<dbReference type="PANTHER" id="PTHR22937:SF163">
    <property type="entry name" value="RING-TYPE E3 UBIQUITIN TRANSFERASE"/>
    <property type="match status" value="1"/>
</dbReference>
<gene>
    <name evidence="11" type="ORF">VNO78_26654</name>
</gene>
<dbReference type="InterPro" id="IPR001841">
    <property type="entry name" value="Znf_RING"/>
</dbReference>
<evidence type="ECO:0000256" key="6">
    <source>
        <dbReference type="ARBA" id="ARBA00022786"/>
    </source>
</evidence>
<accession>A0AAN9X968</accession>
<comment type="catalytic activity">
    <reaction evidence="1">
        <text>S-ubiquitinyl-[E2 ubiquitin-conjugating enzyme]-L-cysteine + [acceptor protein]-L-lysine = [E2 ubiquitin-conjugating enzyme]-L-cysteine + N(6)-ubiquitinyl-[acceptor protein]-L-lysine.</text>
        <dbReference type="EC" id="2.3.2.27"/>
    </reaction>
</comment>
<feature type="region of interest" description="Disordered" evidence="9">
    <location>
        <begin position="1"/>
        <end position="44"/>
    </location>
</feature>
<evidence type="ECO:0000256" key="4">
    <source>
        <dbReference type="ARBA" id="ARBA00022723"/>
    </source>
</evidence>
<dbReference type="InterPro" id="IPR045191">
    <property type="entry name" value="MBR1/2-like"/>
</dbReference>
<evidence type="ECO:0000256" key="2">
    <source>
        <dbReference type="ARBA" id="ARBA00012483"/>
    </source>
</evidence>
<evidence type="ECO:0000256" key="3">
    <source>
        <dbReference type="ARBA" id="ARBA00022679"/>
    </source>
</evidence>
<proteinExistence type="predicted"/>
<feature type="region of interest" description="Disordered" evidence="9">
    <location>
        <begin position="89"/>
        <end position="129"/>
    </location>
</feature>
<keyword evidence="5 8" id="KW-0863">Zinc-finger</keyword>
<evidence type="ECO:0000256" key="5">
    <source>
        <dbReference type="ARBA" id="ARBA00022771"/>
    </source>
</evidence>
<dbReference type="AlphaFoldDB" id="A0AAN9X968"/>
<reference evidence="11 12" key="1">
    <citation type="submission" date="2024-01" db="EMBL/GenBank/DDBJ databases">
        <title>The genomes of 5 underutilized Papilionoideae crops provide insights into root nodulation and disease resistanc.</title>
        <authorList>
            <person name="Jiang F."/>
        </authorList>
    </citation>
    <scope>NUCLEOTIDE SEQUENCE [LARGE SCALE GENOMIC DNA]</scope>
    <source>
        <strain evidence="11">DUOXIRENSHENG_FW03</strain>
        <tissue evidence="11">Leaves</tissue>
    </source>
</reference>
<dbReference type="Pfam" id="PF13639">
    <property type="entry name" value="zf-RING_2"/>
    <property type="match status" value="1"/>
</dbReference>
<dbReference type="GO" id="GO:0008270">
    <property type="term" value="F:zinc ion binding"/>
    <property type="evidence" value="ECO:0007669"/>
    <property type="project" value="UniProtKB-KW"/>
</dbReference>
<dbReference type="SMART" id="SM00184">
    <property type="entry name" value="RING"/>
    <property type="match status" value="1"/>
</dbReference>
<keyword evidence="6" id="KW-0833">Ubl conjugation pathway</keyword>
<evidence type="ECO:0000256" key="8">
    <source>
        <dbReference type="PROSITE-ProRule" id="PRU00175"/>
    </source>
</evidence>
<dbReference type="SUPFAM" id="SSF57850">
    <property type="entry name" value="RING/U-box"/>
    <property type="match status" value="1"/>
</dbReference>
<evidence type="ECO:0000256" key="1">
    <source>
        <dbReference type="ARBA" id="ARBA00000900"/>
    </source>
</evidence>
<name>A0AAN9X968_PSOTE</name>
<evidence type="ECO:0000256" key="7">
    <source>
        <dbReference type="ARBA" id="ARBA00022833"/>
    </source>
</evidence>